<dbReference type="PROSITE" id="PS01081">
    <property type="entry name" value="HTH_TETR_1"/>
    <property type="match status" value="1"/>
</dbReference>
<dbReference type="PRINTS" id="PR00455">
    <property type="entry name" value="HTHTETR"/>
</dbReference>
<reference evidence="7" key="1">
    <citation type="journal article" date="2019" name="Int. J. Syst. Evol. Microbiol.">
        <title>The Global Catalogue of Microorganisms (GCM) 10K type strain sequencing project: providing services to taxonomists for standard genome sequencing and annotation.</title>
        <authorList>
            <consortium name="The Broad Institute Genomics Platform"/>
            <consortium name="The Broad Institute Genome Sequencing Center for Infectious Disease"/>
            <person name="Wu L."/>
            <person name="Ma J."/>
        </authorList>
    </citation>
    <scope>NUCLEOTIDE SEQUENCE [LARGE SCALE GENOMIC DNA]</scope>
    <source>
        <strain evidence="7">JCM 18303</strain>
    </source>
</reference>
<keyword evidence="7" id="KW-1185">Reference proteome</keyword>
<keyword evidence="3" id="KW-0804">Transcription</keyword>
<evidence type="ECO:0000313" key="6">
    <source>
        <dbReference type="EMBL" id="GAA5146151.1"/>
    </source>
</evidence>
<dbReference type="EMBL" id="BAABJP010000001">
    <property type="protein sequence ID" value="GAA5146151.1"/>
    <property type="molecule type" value="Genomic_DNA"/>
</dbReference>
<dbReference type="InterPro" id="IPR050109">
    <property type="entry name" value="HTH-type_TetR-like_transc_reg"/>
</dbReference>
<feature type="DNA-binding region" description="H-T-H motif" evidence="4">
    <location>
        <begin position="33"/>
        <end position="52"/>
    </location>
</feature>
<dbReference type="PROSITE" id="PS50977">
    <property type="entry name" value="HTH_TETR_2"/>
    <property type="match status" value="1"/>
</dbReference>
<dbReference type="Gene3D" id="1.10.357.10">
    <property type="entry name" value="Tetracycline Repressor, domain 2"/>
    <property type="match status" value="1"/>
</dbReference>
<dbReference type="InterPro" id="IPR041347">
    <property type="entry name" value="MftR_C"/>
</dbReference>
<dbReference type="Pfam" id="PF00440">
    <property type="entry name" value="TetR_N"/>
    <property type="match status" value="1"/>
</dbReference>
<evidence type="ECO:0000259" key="5">
    <source>
        <dbReference type="PROSITE" id="PS50977"/>
    </source>
</evidence>
<evidence type="ECO:0000256" key="2">
    <source>
        <dbReference type="ARBA" id="ARBA00023125"/>
    </source>
</evidence>
<sequence length="196" mass="21766">MAGLRERKKARTRADLQRHALRLFREQGYAETTVDQIAAAAEVSRATFFRYFPSKEEVVFYDDVDPLMERAFAAQPSGTPLLVAMRAALREAFESLTPEKRELEELRMELGRTVPELRNARQAQFGVVEISRGLAERLGRSPEELDVRLFAGLICGARLAAQAIADHPPGSSYIEAMDAVLGRLAEGVPLADEPLP</sequence>
<feature type="domain" description="HTH tetR-type" evidence="5">
    <location>
        <begin position="10"/>
        <end position="70"/>
    </location>
</feature>
<dbReference type="InterPro" id="IPR009057">
    <property type="entry name" value="Homeodomain-like_sf"/>
</dbReference>
<name>A0ABP9PGM2_9PSEU</name>
<dbReference type="RefSeq" id="WP_185058763.1">
    <property type="nucleotide sequence ID" value="NZ_BAABJP010000001.1"/>
</dbReference>
<keyword evidence="2 4" id="KW-0238">DNA-binding</keyword>
<gene>
    <name evidence="6" type="ORF">GCM10023321_05170</name>
</gene>
<evidence type="ECO:0000256" key="1">
    <source>
        <dbReference type="ARBA" id="ARBA00023015"/>
    </source>
</evidence>
<dbReference type="Gene3D" id="1.10.10.60">
    <property type="entry name" value="Homeodomain-like"/>
    <property type="match status" value="1"/>
</dbReference>
<dbReference type="Proteomes" id="UP001428817">
    <property type="component" value="Unassembled WGS sequence"/>
</dbReference>
<dbReference type="InterPro" id="IPR023772">
    <property type="entry name" value="DNA-bd_HTH_TetR-type_CS"/>
</dbReference>
<accession>A0ABP9PGM2</accession>
<organism evidence="6 7">
    <name type="scientific">Pseudonocardia eucalypti</name>
    <dbReference type="NCBI Taxonomy" id="648755"/>
    <lineage>
        <taxon>Bacteria</taxon>
        <taxon>Bacillati</taxon>
        <taxon>Actinomycetota</taxon>
        <taxon>Actinomycetes</taxon>
        <taxon>Pseudonocardiales</taxon>
        <taxon>Pseudonocardiaceae</taxon>
        <taxon>Pseudonocardia</taxon>
    </lineage>
</organism>
<protein>
    <submittedName>
        <fullName evidence="6">TetR family transcriptional regulator</fullName>
    </submittedName>
</protein>
<comment type="caution">
    <text evidence="6">The sequence shown here is derived from an EMBL/GenBank/DDBJ whole genome shotgun (WGS) entry which is preliminary data.</text>
</comment>
<dbReference type="PANTHER" id="PTHR30055">
    <property type="entry name" value="HTH-TYPE TRANSCRIPTIONAL REGULATOR RUTR"/>
    <property type="match status" value="1"/>
</dbReference>
<proteinExistence type="predicted"/>
<evidence type="ECO:0000256" key="3">
    <source>
        <dbReference type="ARBA" id="ARBA00023163"/>
    </source>
</evidence>
<keyword evidence="1" id="KW-0805">Transcription regulation</keyword>
<dbReference type="Pfam" id="PF17754">
    <property type="entry name" value="TetR_C_14"/>
    <property type="match status" value="1"/>
</dbReference>
<dbReference type="InterPro" id="IPR001647">
    <property type="entry name" value="HTH_TetR"/>
</dbReference>
<evidence type="ECO:0000313" key="7">
    <source>
        <dbReference type="Proteomes" id="UP001428817"/>
    </source>
</evidence>
<dbReference type="SUPFAM" id="SSF46689">
    <property type="entry name" value="Homeodomain-like"/>
    <property type="match status" value="1"/>
</dbReference>
<evidence type="ECO:0000256" key="4">
    <source>
        <dbReference type="PROSITE-ProRule" id="PRU00335"/>
    </source>
</evidence>
<dbReference type="PANTHER" id="PTHR30055:SF234">
    <property type="entry name" value="HTH-TYPE TRANSCRIPTIONAL REGULATOR BETI"/>
    <property type="match status" value="1"/>
</dbReference>